<proteinExistence type="inferred from homology"/>
<keyword evidence="12 21" id="KW-0547">Nucleotide-binding</keyword>
<comment type="catalytic activity">
    <reaction evidence="19">
        <text>L-threonyl-[protein] + ATP = O-phospho-L-threonyl-[protein] + ADP + H(+)</text>
        <dbReference type="Rhea" id="RHEA:46608"/>
        <dbReference type="Rhea" id="RHEA-COMP:11060"/>
        <dbReference type="Rhea" id="RHEA-COMP:11605"/>
        <dbReference type="ChEBI" id="CHEBI:15378"/>
        <dbReference type="ChEBI" id="CHEBI:30013"/>
        <dbReference type="ChEBI" id="CHEBI:30616"/>
        <dbReference type="ChEBI" id="CHEBI:61977"/>
        <dbReference type="ChEBI" id="CHEBI:456216"/>
        <dbReference type="EC" id="2.7.11.1"/>
    </reaction>
</comment>
<dbReference type="PROSITE" id="PS51450">
    <property type="entry name" value="LRR"/>
    <property type="match status" value="1"/>
</dbReference>
<dbReference type="PANTHER" id="PTHR27000:SF585">
    <property type="entry name" value="LEUCINE-RICH REPEAT RECEPTOR-LIKE PROTEIN KINASE PEPR1"/>
    <property type="match status" value="1"/>
</dbReference>
<feature type="binding site" evidence="21">
    <location>
        <position position="873"/>
    </location>
    <ligand>
        <name>ATP</name>
        <dbReference type="ChEBI" id="CHEBI:30616"/>
    </ligand>
</feature>
<dbReference type="FunFam" id="3.80.10.10:FF:000041">
    <property type="entry name" value="LRR receptor-like serine/threonine-protein kinase ERECTA"/>
    <property type="match status" value="3"/>
</dbReference>
<evidence type="ECO:0000256" key="14">
    <source>
        <dbReference type="ARBA" id="ARBA00022840"/>
    </source>
</evidence>
<evidence type="ECO:0000256" key="16">
    <source>
        <dbReference type="ARBA" id="ARBA00023136"/>
    </source>
</evidence>
<evidence type="ECO:0000256" key="17">
    <source>
        <dbReference type="ARBA" id="ARBA00023170"/>
    </source>
</evidence>
<evidence type="ECO:0000313" key="24">
    <source>
        <dbReference type="EMBL" id="KAG6517736.1"/>
    </source>
</evidence>
<dbReference type="SUPFAM" id="SSF52047">
    <property type="entry name" value="RNI-like"/>
    <property type="match status" value="3"/>
</dbReference>
<keyword evidence="4" id="KW-1003">Cell membrane</keyword>
<evidence type="ECO:0000256" key="9">
    <source>
        <dbReference type="ARBA" id="ARBA00022692"/>
    </source>
</evidence>
<feature type="transmembrane region" description="Helical" evidence="22">
    <location>
        <begin position="789"/>
        <end position="813"/>
    </location>
</feature>
<dbReference type="Proteomes" id="UP000734854">
    <property type="component" value="Unassembled WGS sequence"/>
</dbReference>
<dbReference type="PANTHER" id="PTHR27000">
    <property type="entry name" value="LEUCINE-RICH REPEAT RECEPTOR-LIKE PROTEIN KINASE FAMILY PROTEIN-RELATED"/>
    <property type="match status" value="1"/>
</dbReference>
<evidence type="ECO:0000256" key="21">
    <source>
        <dbReference type="PROSITE-ProRule" id="PRU10141"/>
    </source>
</evidence>
<evidence type="ECO:0000256" key="20">
    <source>
        <dbReference type="ARBA" id="ARBA00048679"/>
    </source>
</evidence>
<keyword evidence="13" id="KW-0418">Kinase</keyword>
<evidence type="ECO:0000256" key="8">
    <source>
        <dbReference type="ARBA" id="ARBA00022679"/>
    </source>
</evidence>
<dbReference type="PROSITE" id="PS00107">
    <property type="entry name" value="PROTEIN_KINASE_ATP"/>
    <property type="match status" value="2"/>
</dbReference>
<dbReference type="SUPFAM" id="SSF56112">
    <property type="entry name" value="Protein kinase-like (PK-like)"/>
    <property type="match status" value="2"/>
</dbReference>
<dbReference type="InterPro" id="IPR003591">
    <property type="entry name" value="Leu-rich_rpt_typical-subtyp"/>
</dbReference>
<sequence>MISFYGSFGFSLGLKRGFYFSYAFSVLKGNVDTIMVLGLQPMLLLLLLAFFQLSNALNSDGKVLLALSGNLILPRLVNSTWNSSDPSPCGWAGIGCDRGGFVTSFELPELQISGSLGKEIGLLSHLRKLDLGVNDLSGLIPSELGNCTLLEYLDLSDNYLSGEIPETLQNLKKLSYLSLFTNLLSSNIPSLLFRSPSLETIYLSDNNLNGSVPSFDENTCKVKFLKLNENNLSGILPTSIGNCSKLEELYLNKNQLTGLIPRTINDLIAVDVSENDLVGNIPFTSKTCKLENLVMSFNQFDGEIPTALGNCSNLKNLAIVHNHLSGRIPSTLGLLTKLEILYLSINSLSGSIPSEIGQCQSLISLQLYKNQLEGIVPRELGNLKNLESLLLFSNNLTGELPIEIWRILNLTTVLIYDNNFSGQLPVEMCQLKSLSNISIYDNQFTGVIPQCLGINSSLVQVDFTNSGLVGNIPPNICFRNQLISMTLGNNKLNGTIPIGVGNCLSLQRLILSHNNLSGSIPEFFVASSLSYVDLSFNKLSGQIPQTVGNIVNLTDVNLSMNKLNGPIPRQIGNLANLERLNLSNNNLYGPLPFELSECRMLFSLDLGFNSFNGTIPASLGNLSSLSQLILQENQFSEGIPNFLAELNGLIELQFGGNKLGGSIQPSLGSLQNLKVALNLSDNGLVGQLPLELRNLNMLQSFDISFNNLTGGLMPLSDLSSLTYINISYNNFSGSLPRGLLKFVESSPSSFIGNPQLCISCQTEDSTCSNITILEQCSVPNNNSKGVSKIVIVIIALASGLLCALVLFLARFFFLRCKRKKDDVPSLHEDSSFLLKKVIEATEDFNQQYEIGRGAHGIVYKAVLDIGKIYAVKKIVFPHQKRSNQSMIREIQTLGKIRHRNLVKLEKFWFECGYGLILYEYMAKGSLHDVLHEIKPTPVLEWKVRYKIALGIAQGLDYLHNDCSPAIIHHDIKPKNILLDANMEPHISDFGIAKLDQDSTQSATIMGTLGYIAPETAYTTRRSKELDVYSYGVVLLELITRKMAIDPSFSENMDIVGWVTSSLDGSGKIEAVMDEDLTNEVTGSSEIKEVNKGNVDTIMAFCLQSLLLLLLVFFQLSNALNSDGEALLALSNSLILPQSVNSTWNSSDPSPCGWAGISCNRGGFVISFELPELQISGSLGKEIGLLNHLMKLDLGVNNLSGLIPSELGNCSLLEYLDLSNNFISGEIPMTLEKLKKLAYLSLYNNLLSGQIPSLLFHKMSLETIYLNENNLNGSIPSFDENACRVKFLWLSQNNLSGSLPASISNCTELEELYLYANQLTGPIPWTINNLTEVDVSENDLLGNIPFNSKTCKLESLVMSFNRFNGELPATLGNCSNLKNLAIVDNHLSGRIPSTLGLLTKLEILYLSINSLSGSIPSEIGQCQSLISLQLYDNQLEGNVPRELGNLKNLESLLLFSNNLTGELPIEIWRILNLTTILIYDNNFSGQLPMEMCQLKSLSNISIYDNQFTGVIPQCLGINSSLVQVDFTNSGLVGNIPPNICFRNQLISMTLGYNMLNGTIPSGVGNCSSLQRLILSNNNLSGSIPDFFVTSSLLYVDLSFNKLNGQIPQSVGNCVNLTMINLSMNMIDGLIPQQMGNLANLQLLNLSSNNLYGPLPFELSECRRLYVLDLGFNSFNGTIPASFGNLSSLSQLILQENQFSGGIPDFLYELNELIELQFGGNKLGGSIPQSFGSLQNLKVALNLSDNELVGQLPLELKNLNMLQSFDISFNNLTGSLIPVSDLSSLTYINISFNDFNGSLPRGLFKLVESLPSSFIGNPQLCISCQIGDSTCTNITILEPCNVPNNNSKGLSKMKIVIISLASVLLCALVLFLVGFFFLGCKRKKVGVPSLQEGSSFLLNQVIEATEDFNQQYEIGRGAHGIVYKATLDIGKIYAVKKIVFPHQKESITSMIREIQTIGKIRHRNLVKLENFWLKDEFGLILYEYMVNGSLHDVLHEIKPAPVLEWKVRYKIAIGIGHGLDYLHNHCNPAIIHRDIKPKNILLDAEMEPHISDFGIAKLDQHSIQSTAIMGTLGYISPETAYTTKRSKESDVYSYGVVLLELITRKMAIDPSFSENMDIVRWVTSSLNGSSKIEAVMDEDLVNEVTGTSEIEEVNKVVSLAMRCVAREARMRPSMQNAVRELQDIKSRFADAQKQKKPEPTTSI</sequence>
<dbReference type="GO" id="GO:0005886">
    <property type="term" value="C:plasma membrane"/>
    <property type="evidence" value="ECO:0007669"/>
    <property type="project" value="UniProtKB-SubCell"/>
</dbReference>
<organism evidence="24 25">
    <name type="scientific">Zingiber officinale</name>
    <name type="common">Ginger</name>
    <name type="synonym">Amomum zingiber</name>
    <dbReference type="NCBI Taxonomy" id="94328"/>
    <lineage>
        <taxon>Eukaryota</taxon>
        <taxon>Viridiplantae</taxon>
        <taxon>Streptophyta</taxon>
        <taxon>Embryophyta</taxon>
        <taxon>Tracheophyta</taxon>
        <taxon>Spermatophyta</taxon>
        <taxon>Magnoliopsida</taxon>
        <taxon>Liliopsida</taxon>
        <taxon>Zingiberales</taxon>
        <taxon>Zingiberaceae</taxon>
        <taxon>Zingiber</taxon>
    </lineage>
</organism>
<evidence type="ECO:0000256" key="19">
    <source>
        <dbReference type="ARBA" id="ARBA00047899"/>
    </source>
</evidence>
<dbReference type="InterPro" id="IPR000719">
    <property type="entry name" value="Prot_kinase_dom"/>
</dbReference>
<evidence type="ECO:0000256" key="11">
    <source>
        <dbReference type="ARBA" id="ARBA00022737"/>
    </source>
</evidence>
<keyword evidence="6" id="KW-0597">Phosphoprotein</keyword>
<dbReference type="GO" id="GO:0004674">
    <property type="term" value="F:protein serine/threonine kinase activity"/>
    <property type="evidence" value="ECO:0007669"/>
    <property type="project" value="UniProtKB-KW"/>
</dbReference>
<name>A0A8J5GZT9_ZINOF</name>
<dbReference type="SMART" id="SM00220">
    <property type="entry name" value="S_TKc"/>
    <property type="match status" value="2"/>
</dbReference>
<dbReference type="SUPFAM" id="SSF52058">
    <property type="entry name" value="L domain-like"/>
    <property type="match status" value="2"/>
</dbReference>
<keyword evidence="8" id="KW-0808">Transferase</keyword>
<dbReference type="PROSITE" id="PS50011">
    <property type="entry name" value="PROTEIN_KINASE_DOM"/>
    <property type="match status" value="2"/>
</dbReference>
<reference evidence="24 25" key="1">
    <citation type="submission" date="2020-08" db="EMBL/GenBank/DDBJ databases">
        <title>Plant Genome Project.</title>
        <authorList>
            <person name="Zhang R.-G."/>
        </authorList>
    </citation>
    <scope>NUCLEOTIDE SEQUENCE [LARGE SCALE GENOMIC DNA]</scope>
    <source>
        <tissue evidence="24">Rhizome</tissue>
    </source>
</reference>
<evidence type="ECO:0000256" key="10">
    <source>
        <dbReference type="ARBA" id="ARBA00022729"/>
    </source>
</evidence>
<dbReference type="FunFam" id="3.80.10.10:FF:000095">
    <property type="entry name" value="LRR receptor-like serine/threonine-protein kinase GSO1"/>
    <property type="match status" value="3"/>
</dbReference>
<evidence type="ECO:0000256" key="6">
    <source>
        <dbReference type="ARBA" id="ARBA00022553"/>
    </source>
</evidence>
<dbReference type="EMBL" id="JACMSC010000006">
    <property type="protein sequence ID" value="KAG6517736.1"/>
    <property type="molecule type" value="Genomic_DNA"/>
</dbReference>
<dbReference type="InterPro" id="IPR008271">
    <property type="entry name" value="Ser/Thr_kinase_AS"/>
</dbReference>
<feature type="domain" description="Protein kinase" evidence="23">
    <location>
        <begin position="1906"/>
        <end position="2186"/>
    </location>
</feature>
<evidence type="ECO:0000256" key="5">
    <source>
        <dbReference type="ARBA" id="ARBA00022527"/>
    </source>
</evidence>
<evidence type="ECO:0000256" key="1">
    <source>
        <dbReference type="ARBA" id="ARBA00004251"/>
    </source>
</evidence>
<keyword evidence="15 22" id="KW-1133">Transmembrane helix</keyword>
<comment type="catalytic activity">
    <reaction evidence="20">
        <text>L-seryl-[protein] + ATP = O-phospho-L-seryl-[protein] + ADP + H(+)</text>
        <dbReference type="Rhea" id="RHEA:17989"/>
        <dbReference type="Rhea" id="RHEA-COMP:9863"/>
        <dbReference type="Rhea" id="RHEA-COMP:11604"/>
        <dbReference type="ChEBI" id="CHEBI:15378"/>
        <dbReference type="ChEBI" id="CHEBI:29999"/>
        <dbReference type="ChEBI" id="CHEBI:30616"/>
        <dbReference type="ChEBI" id="CHEBI:83421"/>
        <dbReference type="ChEBI" id="CHEBI:456216"/>
        <dbReference type="EC" id="2.7.11.1"/>
    </reaction>
</comment>
<dbReference type="InterPro" id="IPR017441">
    <property type="entry name" value="Protein_kinase_ATP_BS"/>
</dbReference>
<keyword evidence="18" id="KW-0325">Glycoprotein</keyword>
<keyword evidence="16 22" id="KW-0472">Membrane</keyword>
<evidence type="ECO:0000313" key="25">
    <source>
        <dbReference type="Proteomes" id="UP000734854"/>
    </source>
</evidence>
<keyword evidence="10" id="KW-0732">Signal</keyword>
<dbReference type="FunFam" id="1.10.510.10:FF:000358">
    <property type="entry name" value="Putative leucine-rich repeat receptor-like serine/threonine-protein kinase"/>
    <property type="match status" value="1"/>
</dbReference>
<dbReference type="PROSITE" id="PS00108">
    <property type="entry name" value="PROTEIN_KINASE_ST"/>
    <property type="match status" value="2"/>
</dbReference>
<evidence type="ECO:0000256" key="12">
    <source>
        <dbReference type="ARBA" id="ARBA00022741"/>
    </source>
</evidence>
<evidence type="ECO:0000256" key="3">
    <source>
        <dbReference type="ARBA" id="ARBA00012513"/>
    </source>
</evidence>
<dbReference type="EC" id="2.7.11.1" evidence="3"/>
<gene>
    <name evidence="24" type="ORF">ZIOFF_021134</name>
</gene>
<evidence type="ECO:0000259" key="23">
    <source>
        <dbReference type="PROSITE" id="PS50011"/>
    </source>
</evidence>
<keyword evidence="9 22" id="KW-0812">Transmembrane</keyword>
<dbReference type="Gene3D" id="3.80.10.10">
    <property type="entry name" value="Ribonuclease Inhibitor"/>
    <property type="match status" value="9"/>
</dbReference>
<dbReference type="InterPro" id="IPR001611">
    <property type="entry name" value="Leu-rich_rpt"/>
</dbReference>
<feature type="binding site" evidence="21">
    <location>
        <position position="1935"/>
    </location>
    <ligand>
        <name>ATP</name>
        <dbReference type="ChEBI" id="CHEBI:30616"/>
    </ligand>
</feature>
<accession>A0A8J5GZT9</accession>
<keyword evidence="14 21" id="KW-0067">ATP-binding</keyword>
<comment type="similarity">
    <text evidence="2">Belongs to the protein kinase superfamily. Ser/Thr protein kinase family.</text>
</comment>
<dbReference type="Gene3D" id="1.10.510.10">
    <property type="entry name" value="Transferase(Phosphotransferase) domain 1"/>
    <property type="match status" value="2"/>
</dbReference>
<dbReference type="FunFam" id="3.30.200.20:FF:000260">
    <property type="entry name" value="LRR receptor-like serine/threonine-protein kinase RPK2"/>
    <property type="match status" value="2"/>
</dbReference>
<keyword evidence="17" id="KW-0675">Receptor</keyword>
<feature type="transmembrane region" description="Helical" evidence="22">
    <location>
        <begin position="1853"/>
        <end position="1876"/>
    </location>
</feature>
<dbReference type="Pfam" id="PF08263">
    <property type="entry name" value="LRRNT_2"/>
    <property type="match status" value="2"/>
</dbReference>
<protein>
    <recommendedName>
        <fullName evidence="3">non-specific serine/threonine protein kinase</fullName>
        <ecNumber evidence="3">2.7.11.1</ecNumber>
    </recommendedName>
</protein>
<evidence type="ECO:0000256" key="13">
    <source>
        <dbReference type="ARBA" id="ARBA00022777"/>
    </source>
</evidence>
<dbReference type="FunFam" id="3.80.10.10:FF:001181">
    <property type="entry name" value="Leucine-rich repeat family protein"/>
    <property type="match status" value="1"/>
</dbReference>
<evidence type="ECO:0000256" key="15">
    <source>
        <dbReference type="ARBA" id="ARBA00022989"/>
    </source>
</evidence>
<dbReference type="SMART" id="SM00369">
    <property type="entry name" value="LRR_TYP"/>
    <property type="match status" value="15"/>
</dbReference>
<keyword evidence="11" id="KW-0677">Repeat</keyword>
<comment type="caution">
    <text evidence="24">The sequence shown here is derived from an EMBL/GenBank/DDBJ whole genome shotgun (WGS) entry which is preliminary data.</text>
</comment>
<dbReference type="InterPro" id="IPR032675">
    <property type="entry name" value="LRR_dom_sf"/>
</dbReference>
<evidence type="ECO:0000256" key="7">
    <source>
        <dbReference type="ARBA" id="ARBA00022614"/>
    </source>
</evidence>
<dbReference type="FunFam" id="1.10.510.10:FF:000569">
    <property type="entry name" value="Serine/threonine-protein kinase-like protein CCR4"/>
    <property type="match status" value="1"/>
</dbReference>
<evidence type="ECO:0000256" key="2">
    <source>
        <dbReference type="ARBA" id="ARBA00008684"/>
    </source>
</evidence>
<feature type="transmembrane region" description="Helical" evidence="22">
    <location>
        <begin position="1097"/>
        <end position="1115"/>
    </location>
</feature>
<comment type="subcellular location">
    <subcellularLocation>
        <location evidence="1">Cell membrane</location>
        <topology evidence="1">Single-pass type I membrane protein</topology>
    </subcellularLocation>
</comment>
<dbReference type="InterPro" id="IPR013210">
    <property type="entry name" value="LRR_N_plant-typ"/>
</dbReference>
<dbReference type="InterPro" id="IPR011009">
    <property type="entry name" value="Kinase-like_dom_sf"/>
</dbReference>
<keyword evidence="25" id="KW-1185">Reference proteome</keyword>
<dbReference type="CDD" id="cd14066">
    <property type="entry name" value="STKc_IRAK"/>
    <property type="match status" value="1"/>
</dbReference>
<keyword evidence="7" id="KW-0433">Leucine-rich repeat</keyword>
<dbReference type="GO" id="GO:0005524">
    <property type="term" value="F:ATP binding"/>
    <property type="evidence" value="ECO:0007669"/>
    <property type="project" value="UniProtKB-UniRule"/>
</dbReference>
<dbReference type="Gene3D" id="3.30.200.20">
    <property type="entry name" value="Phosphorylase Kinase, domain 1"/>
    <property type="match status" value="2"/>
</dbReference>
<evidence type="ECO:0000256" key="18">
    <source>
        <dbReference type="ARBA" id="ARBA00023180"/>
    </source>
</evidence>
<feature type="domain" description="Protein kinase" evidence="23">
    <location>
        <begin position="844"/>
        <end position="1106"/>
    </location>
</feature>
<dbReference type="GO" id="GO:0006950">
    <property type="term" value="P:response to stress"/>
    <property type="evidence" value="ECO:0007669"/>
    <property type="project" value="UniProtKB-ARBA"/>
</dbReference>
<dbReference type="Pfam" id="PF00560">
    <property type="entry name" value="LRR_1"/>
    <property type="match status" value="18"/>
</dbReference>
<evidence type="ECO:0000256" key="22">
    <source>
        <dbReference type="SAM" id="Phobius"/>
    </source>
</evidence>
<keyword evidence="5" id="KW-0723">Serine/threonine-protein kinase</keyword>
<dbReference type="Pfam" id="PF00069">
    <property type="entry name" value="Pkinase"/>
    <property type="match status" value="2"/>
</dbReference>
<evidence type="ECO:0000256" key="4">
    <source>
        <dbReference type="ARBA" id="ARBA00022475"/>
    </source>
</evidence>